<dbReference type="InterPro" id="IPR011701">
    <property type="entry name" value="MFS"/>
</dbReference>
<sequence length="399" mass="42106">MENRKLFTALFIINFCITLGYGVVDSFFSLYVFELGARGALLGVPLAFYSLAKIFFSVPAGNAAENTGAGRTLVVSVLCFCCVSAGYLFAESLVSVIILRIFQGAACAAFRASVLAVIGNSSRRTSFASVSGTFDMSFYGALGAGPLIGGAVRSFAGFEGVFILLFALCIISLFFVLISGVGKLDRRKTAVDSVDKSFIPGRRYCGLLSFIFFRACGIASCAVFLPLFIEQGMKLGSFRSGVILCVSTVFMTFSLRPMSMLGKVFSKRNIIVSGGMAVSVMYMLIPHAADFPEIIAVCAGTGLFGALSQPACTAALLEEGERLGMGKAVGVFNLFMNMGFAAGPLAGSLIYGIFGLKAVFIVSGLAGIAGTFMFLFLAEKSSEREAFGICEGGYASTEN</sequence>
<feature type="transmembrane region" description="Helical" evidence="5">
    <location>
        <begin position="270"/>
        <end position="288"/>
    </location>
</feature>
<dbReference type="PANTHER" id="PTHR23518:SF2">
    <property type="entry name" value="MAJOR FACILITATOR SUPERFAMILY TRANSPORTER"/>
    <property type="match status" value="1"/>
</dbReference>
<dbReference type="PRINTS" id="PR01035">
    <property type="entry name" value="TCRTETA"/>
</dbReference>
<feature type="transmembrane region" description="Helical" evidence="5">
    <location>
        <begin position="162"/>
        <end position="184"/>
    </location>
</feature>
<feature type="transmembrane region" description="Helical" evidence="5">
    <location>
        <begin position="360"/>
        <end position="378"/>
    </location>
</feature>
<dbReference type="Gene3D" id="1.20.1250.20">
    <property type="entry name" value="MFS general substrate transporter like domains"/>
    <property type="match status" value="2"/>
</dbReference>
<feature type="transmembrane region" description="Helical" evidence="5">
    <location>
        <begin position="329"/>
        <end position="354"/>
    </location>
</feature>
<evidence type="ECO:0000256" key="1">
    <source>
        <dbReference type="ARBA" id="ARBA00004141"/>
    </source>
</evidence>
<keyword evidence="8" id="KW-1185">Reference proteome</keyword>
<dbReference type="OrthoDB" id="5412090at2"/>
<dbReference type="KEGG" id="gtl:EP073_08635"/>
<dbReference type="RefSeq" id="WP_128466750.1">
    <property type="nucleotide sequence ID" value="NZ_CP035108.1"/>
</dbReference>
<dbReference type="Proteomes" id="UP000287502">
    <property type="component" value="Chromosome"/>
</dbReference>
<keyword evidence="2 5" id="KW-0812">Transmembrane</keyword>
<organism evidence="7 8">
    <name type="scientific">Geovibrio thiophilus</name>
    <dbReference type="NCBI Taxonomy" id="139438"/>
    <lineage>
        <taxon>Bacteria</taxon>
        <taxon>Pseudomonadati</taxon>
        <taxon>Deferribacterota</taxon>
        <taxon>Deferribacteres</taxon>
        <taxon>Deferribacterales</taxon>
        <taxon>Geovibrionaceae</taxon>
        <taxon>Geovibrio</taxon>
    </lineage>
</organism>
<evidence type="ECO:0000259" key="6">
    <source>
        <dbReference type="PROSITE" id="PS50850"/>
    </source>
</evidence>
<dbReference type="EMBL" id="CP035108">
    <property type="protein sequence ID" value="QAR33464.1"/>
    <property type="molecule type" value="Genomic_DNA"/>
</dbReference>
<proteinExistence type="predicted"/>
<evidence type="ECO:0000313" key="7">
    <source>
        <dbReference type="EMBL" id="QAR33464.1"/>
    </source>
</evidence>
<dbReference type="InterPro" id="IPR036259">
    <property type="entry name" value="MFS_trans_sf"/>
</dbReference>
<dbReference type="GO" id="GO:0022857">
    <property type="term" value="F:transmembrane transporter activity"/>
    <property type="evidence" value="ECO:0007669"/>
    <property type="project" value="InterPro"/>
</dbReference>
<dbReference type="SUPFAM" id="SSF103473">
    <property type="entry name" value="MFS general substrate transporter"/>
    <property type="match status" value="1"/>
</dbReference>
<dbReference type="PROSITE" id="PS50850">
    <property type="entry name" value="MFS"/>
    <property type="match status" value="1"/>
</dbReference>
<evidence type="ECO:0000256" key="3">
    <source>
        <dbReference type="ARBA" id="ARBA00022989"/>
    </source>
</evidence>
<name>A0A3R5YZP6_9BACT</name>
<feature type="transmembrane region" description="Helical" evidence="5">
    <location>
        <begin position="96"/>
        <end position="118"/>
    </location>
</feature>
<accession>A0A3R5YZP6</accession>
<comment type="subcellular location">
    <subcellularLocation>
        <location evidence="1">Membrane</location>
        <topology evidence="1">Multi-pass membrane protein</topology>
    </subcellularLocation>
</comment>
<dbReference type="PANTHER" id="PTHR23518">
    <property type="entry name" value="C-METHYLTRANSFERASE"/>
    <property type="match status" value="1"/>
</dbReference>
<gene>
    <name evidence="7" type="ORF">EP073_08635</name>
</gene>
<feature type="transmembrane region" description="Helical" evidence="5">
    <location>
        <begin position="72"/>
        <end position="90"/>
    </location>
</feature>
<protein>
    <submittedName>
        <fullName evidence="7">MFS transporter</fullName>
    </submittedName>
</protein>
<feature type="transmembrane region" description="Helical" evidence="5">
    <location>
        <begin position="138"/>
        <end position="156"/>
    </location>
</feature>
<reference evidence="7 8" key="1">
    <citation type="submission" date="2019-01" db="EMBL/GenBank/DDBJ databases">
        <title>Geovibrio thiophilus DSM 11263, complete genome.</title>
        <authorList>
            <person name="Spring S."/>
            <person name="Bunk B."/>
            <person name="Sproer C."/>
        </authorList>
    </citation>
    <scope>NUCLEOTIDE SEQUENCE [LARGE SCALE GENOMIC DNA]</scope>
    <source>
        <strain evidence="7 8">DSM 11263</strain>
    </source>
</reference>
<dbReference type="InterPro" id="IPR020846">
    <property type="entry name" value="MFS_dom"/>
</dbReference>
<evidence type="ECO:0000256" key="5">
    <source>
        <dbReference type="SAM" id="Phobius"/>
    </source>
</evidence>
<feature type="transmembrane region" description="Helical" evidence="5">
    <location>
        <begin position="39"/>
        <end position="60"/>
    </location>
</feature>
<evidence type="ECO:0000256" key="4">
    <source>
        <dbReference type="ARBA" id="ARBA00023136"/>
    </source>
</evidence>
<evidence type="ECO:0000256" key="2">
    <source>
        <dbReference type="ARBA" id="ARBA00022692"/>
    </source>
</evidence>
<feature type="domain" description="Major facilitator superfamily (MFS) profile" evidence="6">
    <location>
        <begin position="6"/>
        <end position="382"/>
    </location>
</feature>
<dbReference type="GO" id="GO:0016020">
    <property type="term" value="C:membrane"/>
    <property type="evidence" value="ECO:0007669"/>
    <property type="project" value="UniProtKB-SubCell"/>
</dbReference>
<dbReference type="CDD" id="cd17325">
    <property type="entry name" value="MFS_MdtG_SLC18_like"/>
    <property type="match status" value="1"/>
</dbReference>
<keyword evidence="3 5" id="KW-1133">Transmembrane helix</keyword>
<feature type="transmembrane region" description="Helical" evidence="5">
    <location>
        <begin position="7"/>
        <end position="33"/>
    </location>
</feature>
<feature type="transmembrane region" description="Helical" evidence="5">
    <location>
        <begin position="205"/>
        <end position="229"/>
    </location>
</feature>
<evidence type="ECO:0000313" key="8">
    <source>
        <dbReference type="Proteomes" id="UP000287502"/>
    </source>
</evidence>
<dbReference type="Pfam" id="PF07690">
    <property type="entry name" value="MFS_1"/>
    <property type="match status" value="1"/>
</dbReference>
<feature type="transmembrane region" description="Helical" evidence="5">
    <location>
        <begin position="294"/>
        <end position="317"/>
    </location>
</feature>
<dbReference type="AlphaFoldDB" id="A0A3R5YZP6"/>
<dbReference type="InterPro" id="IPR001958">
    <property type="entry name" value="Tet-R_TetA/multi-R_MdtG-like"/>
</dbReference>
<keyword evidence="4 5" id="KW-0472">Membrane</keyword>
<feature type="transmembrane region" description="Helical" evidence="5">
    <location>
        <begin position="241"/>
        <end position="258"/>
    </location>
</feature>